<feature type="binding site" evidence="9">
    <location>
        <position position="42"/>
    </location>
    <ligand>
        <name>ATP</name>
        <dbReference type="ChEBI" id="CHEBI:30616"/>
    </ligand>
</feature>
<feature type="domain" description="PASTA" evidence="13">
    <location>
        <begin position="430"/>
        <end position="502"/>
    </location>
</feature>
<dbReference type="EC" id="2.7.11.1" evidence="1"/>
<dbReference type="CDD" id="cd14014">
    <property type="entry name" value="STKc_PknB_like"/>
    <property type="match status" value="1"/>
</dbReference>
<accession>A0A0D6DZR2</accession>
<keyword evidence="11" id="KW-0472">Membrane</keyword>
<comment type="catalytic activity">
    <reaction evidence="7">
        <text>L-threonyl-[protein] + ATP = O-phospho-L-threonyl-[protein] + ADP + H(+)</text>
        <dbReference type="Rhea" id="RHEA:46608"/>
        <dbReference type="Rhea" id="RHEA-COMP:11060"/>
        <dbReference type="Rhea" id="RHEA-COMP:11605"/>
        <dbReference type="ChEBI" id="CHEBI:15378"/>
        <dbReference type="ChEBI" id="CHEBI:30013"/>
        <dbReference type="ChEBI" id="CHEBI:30616"/>
        <dbReference type="ChEBI" id="CHEBI:61977"/>
        <dbReference type="ChEBI" id="CHEBI:456216"/>
        <dbReference type="EC" id="2.7.11.1"/>
    </reaction>
</comment>
<dbReference type="SMART" id="SM00220">
    <property type="entry name" value="S_TKc"/>
    <property type="match status" value="1"/>
</dbReference>
<keyword evidence="3" id="KW-0808">Transferase</keyword>
<dbReference type="EMBL" id="LN774769">
    <property type="protein sequence ID" value="CEN29271.1"/>
    <property type="molecule type" value="Genomic_DNA"/>
</dbReference>
<dbReference type="NCBIfam" id="NF033483">
    <property type="entry name" value="PknB_PASTA_kin"/>
    <property type="match status" value="1"/>
</dbReference>
<evidence type="ECO:0000256" key="5">
    <source>
        <dbReference type="ARBA" id="ARBA00022777"/>
    </source>
</evidence>
<dbReference type="FunFam" id="3.30.200.20:FF:000035">
    <property type="entry name" value="Serine/threonine protein kinase Stk1"/>
    <property type="match status" value="1"/>
</dbReference>
<evidence type="ECO:0000256" key="7">
    <source>
        <dbReference type="ARBA" id="ARBA00047899"/>
    </source>
</evidence>
<dbReference type="Proteomes" id="UP000033166">
    <property type="component" value="Chromosome I"/>
</dbReference>
<dbReference type="STRING" id="1364.LP2241_50433"/>
<dbReference type="FunFam" id="1.10.510.10:FF:000021">
    <property type="entry name" value="Serine/threonine protein kinase"/>
    <property type="match status" value="1"/>
</dbReference>
<feature type="domain" description="PASTA" evidence="13">
    <location>
        <begin position="363"/>
        <end position="429"/>
    </location>
</feature>
<keyword evidence="4 9" id="KW-0547">Nucleotide-binding</keyword>
<evidence type="ECO:0000256" key="4">
    <source>
        <dbReference type="ARBA" id="ARBA00022741"/>
    </source>
</evidence>
<evidence type="ECO:0000259" key="13">
    <source>
        <dbReference type="PROSITE" id="PS51178"/>
    </source>
</evidence>
<dbReference type="InterPro" id="IPR005543">
    <property type="entry name" value="PASTA_dom"/>
</dbReference>
<evidence type="ECO:0000256" key="3">
    <source>
        <dbReference type="ARBA" id="ARBA00022679"/>
    </source>
</evidence>
<protein>
    <recommendedName>
        <fullName evidence="1">non-specific serine/threonine protein kinase</fullName>
        <ecNumber evidence="1">2.7.11.1</ecNumber>
    </recommendedName>
</protein>
<keyword evidence="11" id="KW-1133">Transmembrane helix</keyword>
<gene>
    <name evidence="14" type="primary">prkC</name>
    <name evidence="14" type="ORF">LACPI_2071</name>
</gene>
<reference evidence="15" key="1">
    <citation type="submission" date="2015-01" db="EMBL/GenBank/DDBJ databases">
        <authorList>
            <person name="Andreevskaya M."/>
        </authorList>
    </citation>
    <scope>NUCLEOTIDE SEQUENCE [LARGE SCALE GENOMIC DNA]</scope>
    <source>
        <strain evidence="15">MKFS47</strain>
    </source>
</reference>
<dbReference type="Pfam" id="PF03793">
    <property type="entry name" value="PASTA"/>
    <property type="match status" value="1"/>
</dbReference>
<dbReference type="InterPro" id="IPR011009">
    <property type="entry name" value="Kinase-like_dom_sf"/>
</dbReference>
<evidence type="ECO:0000256" key="8">
    <source>
        <dbReference type="ARBA" id="ARBA00048679"/>
    </source>
</evidence>
<dbReference type="Gene3D" id="3.30.10.20">
    <property type="match status" value="3"/>
</dbReference>
<dbReference type="PROSITE" id="PS00107">
    <property type="entry name" value="PROTEIN_KINASE_ATP"/>
    <property type="match status" value="1"/>
</dbReference>
<evidence type="ECO:0000313" key="14">
    <source>
        <dbReference type="EMBL" id="CEN29271.1"/>
    </source>
</evidence>
<dbReference type="CDD" id="cd06577">
    <property type="entry name" value="PASTA_pknB"/>
    <property type="match status" value="2"/>
</dbReference>
<dbReference type="Gene3D" id="3.30.200.20">
    <property type="entry name" value="Phosphorylase Kinase, domain 1"/>
    <property type="match status" value="1"/>
</dbReference>
<dbReference type="PROSITE" id="PS50011">
    <property type="entry name" value="PROTEIN_KINASE_DOM"/>
    <property type="match status" value="1"/>
</dbReference>
<keyword evidence="2" id="KW-0723">Serine/threonine-protein kinase</keyword>
<sequence length="642" mass="69266">MIQIGKIYADRYRVIKEIGRGGMANVYLAEDTYLDNRQIAIKILRSNFENDSLAIARFQREAYAMSELNHPNIVGISDVGDADDQQYIVMEYIDGLTLKQYINEHAPLANEEVVRIASEILVAMDLAHRSGIIHRDLKPQNILITKDGTAKVTDFGIAKALSETSLTQTNSMFGSVHYLSPEQARGSNATPQSDLYAIGIIIYEMLTGKIPFDGDSAVTIALKHFQENLPSVINQNRNVPQALENVVIKATAKKLSDRYLNASEMSHDLELALSDEHAHDPKLTFVSDVDATKILPKMMIPDNGNTDKLVHKVTKNPASNSKDSGLESLNGKSKKKRVPKGLIIVGIIGLILAAIIAALVLTTPKEVKVPDLAKMTVSEAKDTLQKRKLKAGREITEVSELGKGVVTHTNPEAGTVKKEGASIDLYVSKGGNVIKLKNYVGRDVNEAVDDLILKYNVDESRIKKKFVKSDSVEAGKVVKQTPKNGGLFDLDGSGDITFEVSEGNQITMPTYLQGGLSIKTVANVKAELQNMGVAASDITIEFTPTTEQNADGYVISSTPAQGQTFNVKGTKIVLTVLQFDATSASKAASDSAAKSESESKAAADKSAEESKSKSAEDASKSTPSSSPSPNSKPADSTTKPSS</sequence>
<dbReference type="PROSITE" id="PS51178">
    <property type="entry name" value="PASTA"/>
    <property type="match status" value="3"/>
</dbReference>
<name>A0A0D6DZR2_9LACT</name>
<organism evidence="14 15">
    <name type="scientific">Pseudolactococcus piscium MKFS47</name>
    <dbReference type="NCBI Taxonomy" id="297352"/>
    <lineage>
        <taxon>Bacteria</taxon>
        <taxon>Bacillati</taxon>
        <taxon>Bacillota</taxon>
        <taxon>Bacilli</taxon>
        <taxon>Lactobacillales</taxon>
        <taxon>Streptococcaceae</taxon>
        <taxon>Pseudolactococcus</taxon>
    </lineage>
</organism>
<feature type="compositionally biased region" description="Basic and acidic residues" evidence="10">
    <location>
        <begin position="593"/>
        <end position="619"/>
    </location>
</feature>
<dbReference type="InterPro" id="IPR008271">
    <property type="entry name" value="Ser/Thr_kinase_AS"/>
</dbReference>
<dbReference type="InterPro" id="IPR000719">
    <property type="entry name" value="Prot_kinase_dom"/>
</dbReference>
<dbReference type="GO" id="GO:0004674">
    <property type="term" value="F:protein serine/threonine kinase activity"/>
    <property type="evidence" value="ECO:0007669"/>
    <property type="project" value="UniProtKB-KW"/>
</dbReference>
<comment type="catalytic activity">
    <reaction evidence="8">
        <text>L-seryl-[protein] + ATP = O-phospho-L-seryl-[protein] + ADP + H(+)</text>
        <dbReference type="Rhea" id="RHEA:17989"/>
        <dbReference type="Rhea" id="RHEA-COMP:9863"/>
        <dbReference type="Rhea" id="RHEA-COMP:11604"/>
        <dbReference type="ChEBI" id="CHEBI:15378"/>
        <dbReference type="ChEBI" id="CHEBI:29999"/>
        <dbReference type="ChEBI" id="CHEBI:30616"/>
        <dbReference type="ChEBI" id="CHEBI:83421"/>
        <dbReference type="ChEBI" id="CHEBI:456216"/>
        <dbReference type="EC" id="2.7.11.1"/>
    </reaction>
</comment>
<dbReference type="PROSITE" id="PS00108">
    <property type="entry name" value="PROTEIN_KINASE_ST"/>
    <property type="match status" value="1"/>
</dbReference>
<dbReference type="RefSeq" id="WP_047916263.1">
    <property type="nucleotide sequence ID" value="NZ_LN774769.1"/>
</dbReference>
<keyword evidence="5 14" id="KW-0418">Kinase</keyword>
<evidence type="ECO:0000256" key="10">
    <source>
        <dbReference type="SAM" id="MobiDB-lite"/>
    </source>
</evidence>
<dbReference type="PANTHER" id="PTHR43289:SF34">
    <property type="entry name" value="SERINE_THREONINE-PROTEIN KINASE YBDM-RELATED"/>
    <property type="match status" value="1"/>
</dbReference>
<feature type="domain" description="Protein kinase" evidence="12">
    <location>
        <begin position="12"/>
        <end position="270"/>
    </location>
</feature>
<keyword evidence="11" id="KW-0812">Transmembrane</keyword>
<feature type="compositionally biased region" description="Low complexity" evidence="10">
    <location>
        <begin position="620"/>
        <end position="636"/>
    </location>
</feature>
<dbReference type="HOGENOM" id="CLU_000288_135_2_9"/>
<evidence type="ECO:0000259" key="12">
    <source>
        <dbReference type="PROSITE" id="PS50011"/>
    </source>
</evidence>
<dbReference type="GO" id="GO:0005524">
    <property type="term" value="F:ATP binding"/>
    <property type="evidence" value="ECO:0007669"/>
    <property type="project" value="UniProtKB-UniRule"/>
</dbReference>
<dbReference type="KEGG" id="lpk:LACPI_2071"/>
<feature type="transmembrane region" description="Helical" evidence="11">
    <location>
        <begin position="342"/>
        <end position="361"/>
    </location>
</feature>
<evidence type="ECO:0000256" key="2">
    <source>
        <dbReference type="ARBA" id="ARBA00022527"/>
    </source>
</evidence>
<dbReference type="Pfam" id="PF00069">
    <property type="entry name" value="Pkinase"/>
    <property type="match status" value="1"/>
</dbReference>
<evidence type="ECO:0000256" key="1">
    <source>
        <dbReference type="ARBA" id="ARBA00012513"/>
    </source>
</evidence>
<dbReference type="Gene3D" id="1.10.510.10">
    <property type="entry name" value="Transferase(Phosphotransferase) domain 1"/>
    <property type="match status" value="1"/>
</dbReference>
<proteinExistence type="predicted"/>
<dbReference type="PANTHER" id="PTHR43289">
    <property type="entry name" value="MITOGEN-ACTIVATED PROTEIN KINASE KINASE KINASE 20-RELATED"/>
    <property type="match status" value="1"/>
</dbReference>
<dbReference type="AlphaFoldDB" id="A0A0D6DZR2"/>
<keyword evidence="6 9" id="KW-0067">ATP-binding</keyword>
<feature type="region of interest" description="Disordered" evidence="10">
    <location>
        <begin position="585"/>
        <end position="642"/>
    </location>
</feature>
<feature type="domain" description="PASTA" evidence="13">
    <location>
        <begin position="503"/>
        <end position="578"/>
    </location>
</feature>
<evidence type="ECO:0000256" key="6">
    <source>
        <dbReference type="ARBA" id="ARBA00022840"/>
    </source>
</evidence>
<dbReference type="InterPro" id="IPR017441">
    <property type="entry name" value="Protein_kinase_ATP_BS"/>
</dbReference>
<evidence type="ECO:0000256" key="9">
    <source>
        <dbReference type="PROSITE-ProRule" id="PRU10141"/>
    </source>
</evidence>
<evidence type="ECO:0000313" key="15">
    <source>
        <dbReference type="Proteomes" id="UP000033166"/>
    </source>
</evidence>
<dbReference type="SUPFAM" id="SSF56112">
    <property type="entry name" value="Protein kinase-like (PK-like)"/>
    <property type="match status" value="1"/>
</dbReference>
<dbReference type="SMART" id="SM00740">
    <property type="entry name" value="PASTA"/>
    <property type="match status" value="3"/>
</dbReference>
<evidence type="ECO:0000256" key="11">
    <source>
        <dbReference type="SAM" id="Phobius"/>
    </source>
</evidence>